<reference evidence="1 2" key="1">
    <citation type="journal article" date="2006" name="Science">
        <title>The genome of black cottonwood, Populus trichocarpa (Torr. &amp; Gray).</title>
        <authorList>
            <person name="Tuskan G.A."/>
            <person name="Difazio S."/>
            <person name="Jansson S."/>
            <person name="Bohlmann J."/>
            <person name="Grigoriev I."/>
            <person name="Hellsten U."/>
            <person name="Putnam N."/>
            <person name="Ralph S."/>
            <person name="Rombauts S."/>
            <person name="Salamov A."/>
            <person name="Schein J."/>
            <person name="Sterck L."/>
            <person name="Aerts A."/>
            <person name="Bhalerao R.R."/>
            <person name="Bhalerao R.P."/>
            <person name="Blaudez D."/>
            <person name="Boerjan W."/>
            <person name="Brun A."/>
            <person name="Brunner A."/>
            <person name="Busov V."/>
            <person name="Campbell M."/>
            <person name="Carlson J."/>
            <person name="Chalot M."/>
            <person name="Chapman J."/>
            <person name="Chen G.L."/>
            <person name="Cooper D."/>
            <person name="Coutinho P.M."/>
            <person name="Couturier J."/>
            <person name="Covert S."/>
            <person name="Cronk Q."/>
            <person name="Cunningham R."/>
            <person name="Davis J."/>
            <person name="Degroeve S."/>
            <person name="Dejardin A."/>
            <person name="Depamphilis C."/>
            <person name="Detter J."/>
            <person name="Dirks B."/>
            <person name="Dubchak I."/>
            <person name="Duplessis S."/>
            <person name="Ehlting J."/>
            <person name="Ellis B."/>
            <person name="Gendler K."/>
            <person name="Goodstein D."/>
            <person name="Gribskov M."/>
            <person name="Grimwood J."/>
            <person name="Groover A."/>
            <person name="Gunter L."/>
            <person name="Hamberger B."/>
            <person name="Heinze B."/>
            <person name="Helariutta Y."/>
            <person name="Henrissat B."/>
            <person name="Holligan D."/>
            <person name="Holt R."/>
            <person name="Huang W."/>
            <person name="Islam-Faridi N."/>
            <person name="Jones S."/>
            <person name="Jones-Rhoades M."/>
            <person name="Jorgensen R."/>
            <person name="Joshi C."/>
            <person name="Kangasjarvi J."/>
            <person name="Karlsson J."/>
            <person name="Kelleher C."/>
            <person name="Kirkpatrick R."/>
            <person name="Kirst M."/>
            <person name="Kohler A."/>
            <person name="Kalluri U."/>
            <person name="Larimer F."/>
            <person name="Leebens-Mack J."/>
            <person name="Leple J.C."/>
            <person name="Locascio P."/>
            <person name="Lou Y."/>
            <person name="Lucas S."/>
            <person name="Martin F."/>
            <person name="Montanini B."/>
            <person name="Napoli C."/>
            <person name="Nelson D.R."/>
            <person name="Nelson C."/>
            <person name="Nieminen K."/>
            <person name="Nilsson O."/>
            <person name="Pereda V."/>
            <person name="Peter G."/>
            <person name="Philippe R."/>
            <person name="Pilate G."/>
            <person name="Poliakov A."/>
            <person name="Razumovskaya J."/>
            <person name="Richardson P."/>
            <person name="Rinaldi C."/>
            <person name="Ritland K."/>
            <person name="Rouze P."/>
            <person name="Ryaboy D."/>
            <person name="Schmutz J."/>
            <person name="Schrader J."/>
            <person name="Segerman B."/>
            <person name="Shin H."/>
            <person name="Siddiqui A."/>
            <person name="Sterky F."/>
            <person name="Terry A."/>
            <person name="Tsai C.J."/>
            <person name="Uberbacher E."/>
            <person name="Unneberg P."/>
            <person name="Vahala J."/>
            <person name="Wall K."/>
            <person name="Wessler S."/>
            <person name="Yang G."/>
            <person name="Yin T."/>
            <person name="Douglas C."/>
            <person name="Marra M."/>
            <person name="Sandberg G."/>
            <person name="Van de Peer Y."/>
            <person name="Rokhsar D."/>
        </authorList>
    </citation>
    <scope>NUCLEOTIDE SEQUENCE [LARGE SCALE GENOMIC DNA]</scope>
    <source>
        <strain evidence="2">cv. Nisqually</strain>
    </source>
</reference>
<dbReference type="Proteomes" id="UP000006729">
    <property type="component" value="Chromosome 3"/>
</dbReference>
<organism evidence="1 2">
    <name type="scientific">Populus trichocarpa</name>
    <name type="common">Western balsam poplar</name>
    <name type="synonym">Populus balsamifera subsp. trichocarpa</name>
    <dbReference type="NCBI Taxonomy" id="3694"/>
    <lineage>
        <taxon>Eukaryota</taxon>
        <taxon>Viridiplantae</taxon>
        <taxon>Streptophyta</taxon>
        <taxon>Embryophyta</taxon>
        <taxon>Tracheophyta</taxon>
        <taxon>Spermatophyta</taxon>
        <taxon>Magnoliopsida</taxon>
        <taxon>eudicotyledons</taxon>
        <taxon>Gunneridae</taxon>
        <taxon>Pentapetalae</taxon>
        <taxon>rosids</taxon>
        <taxon>fabids</taxon>
        <taxon>Malpighiales</taxon>
        <taxon>Salicaceae</taxon>
        <taxon>Saliceae</taxon>
        <taxon>Populus</taxon>
    </lineage>
</organism>
<accession>A0ACC0T911</accession>
<proteinExistence type="predicted"/>
<protein>
    <submittedName>
        <fullName evidence="1">Uncharacterized protein</fullName>
    </submittedName>
</protein>
<evidence type="ECO:0000313" key="2">
    <source>
        <dbReference type="Proteomes" id="UP000006729"/>
    </source>
</evidence>
<evidence type="ECO:0000313" key="1">
    <source>
        <dbReference type="EMBL" id="KAI9397845.1"/>
    </source>
</evidence>
<keyword evidence="2" id="KW-1185">Reference proteome</keyword>
<comment type="caution">
    <text evidence="1">The sequence shown here is derived from an EMBL/GenBank/DDBJ whole genome shotgun (WGS) entry which is preliminary data.</text>
</comment>
<gene>
    <name evidence="1" type="ORF">POPTR_003G088350v4</name>
</gene>
<sequence>MILYVCFNQSLALSFLPSSSLSLPCFKQKIGVFNQFTKITYKFLNKNTIIACSSSLLETKTLNQTNLFAFALEKISHHPQPFLLLGIWTCGDIKILDLDAKSITKMK</sequence>
<dbReference type="EMBL" id="CM009292">
    <property type="protein sequence ID" value="KAI9397845.1"/>
    <property type="molecule type" value="Genomic_DNA"/>
</dbReference>
<name>A0ACC0T911_POPTR</name>